<dbReference type="GO" id="GO:0003697">
    <property type="term" value="F:single-stranded DNA binding"/>
    <property type="evidence" value="ECO:0007669"/>
    <property type="project" value="InterPro"/>
</dbReference>
<dbReference type="InterPro" id="IPR000424">
    <property type="entry name" value="Primosome_PriB/ssb"/>
</dbReference>
<accession>A0A8S5VFR7</accession>
<keyword evidence="1 2" id="KW-0238">DNA-binding</keyword>
<dbReference type="PIRSF" id="PIRSF002070">
    <property type="entry name" value="SSB"/>
    <property type="match status" value="1"/>
</dbReference>
<name>A0A8S5VFR7_9CAUD</name>
<dbReference type="Gene3D" id="2.40.50.140">
    <property type="entry name" value="Nucleic acid-binding proteins"/>
    <property type="match status" value="1"/>
</dbReference>
<dbReference type="PANTHER" id="PTHR10302">
    <property type="entry name" value="SINGLE-STRANDED DNA-BINDING PROTEIN"/>
    <property type="match status" value="1"/>
</dbReference>
<dbReference type="Pfam" id="PF00436">
    <property type="entry name" value="SSB"/>
    <property type="match status" value="1"/>
</dbReference>
<dbReference type="NCBIfam" id="TIGR00621">
    <property type="entry name" value="ssb"/>
    <property type="match status" value="1"/>
</dbReference>
<dbReference type="SUPFAM" id="SSF50249">
    <property type="entry name" value="Nucleic acid-binding proteins"/>
    <property type="match status" value="1"/>
</dbReference>
<dbReference type="InterPro" id="IPR012340">
    <property type="entry name" value="NA-bd_OB-fold"/>
</dbReference>
<evidence type="ECO:0000256" key="2">
    <source>
        <dbReference type="PIRNR" id="PIRNR002070"/>
    </source>
</evidence>
<dbReference type="GO" id="GO:0006260">
    <property type="term" value="P:DNA replication"/>
    <property type="evidence" value="ECO:0007669"/>
    <property type="project" value="InterPro"/>
</dbReference>
<dbReference type="PANTHER" id="PTHR10302:SF27">
    <property type="entry name" value="SINGLE-STRANDED DNA-BINDING PROTEIN"/>
    <property type="match status" value="1"/>
</dbReference>
<sequence length="149" mass="16541">MLNKVTFQGRFTADPVMKQTPSGVSYCNFDVAWSEKYKEVESTCFLKCRAWRTTAEFLPKYFHKGDQVIVEGRLITNSWTDDQGQKHSTIICDVDKCHFCGAKGGAQGAGNYQAGNYTPQTRTTVTDAPGASQDVPNFEVLPEGDVLPF</sequence>
<evidence type="ECO:0000256" key="1">
    <source>
        <dbReference type="ARBA" id="ARBA00023125"/>
    </source>
</evidence>
<evidence type="ECO:0000313" key="3">
    <source>
        <dbReference type="EMBL" id="DAG05602.1"/>
    </source>
</evidence>
<organism evidence="3">
    <name type="scientific">Siphoviridae sp. ct3R43</name>
    <dbReference type="NCBI Taxonomy" id="2825321"/>
    <lineage>
        <taxon>Viruses</taxon>
        <taxon>Duplodnaviria</taxon>
        <taxon>Heunggongvirae</taxon>
        <taxon>Uroviricota</taxon>
        <taxon>Caudoviricetes</taxon>
    </lineage>
</organism>
<proteinExistence type="inferred from homology"/>
<dbReference type="CDD" id="cd04496">
    <property type="entry name" value="SSB_OBF"/>
    <property type="match status" value="1"/>
</dbReference>
<dbReference type="GO" id="GO:0009295">
    <property type="term" value="C:nucleoid"/>
    <property type="evidence" value="ECO:0007669"/>
    <property type="project" value="TreeGrafter"/>
</dbReference>
<dbReference type="EMBL" id="BK016262">
    <property type="protein sequence ID" value="DAG05602.1"/>
    <property type="molecule type" value="Genomic_DNA"/>
</dbReference>
<dbReference type="InterPro" id="IPR011344">
    <property type="entry name" value="ssDNA-bd"/>
</dbReference>
<dbReference type="HAMAP" id="MF_00984">
    <property type="entry name" value="SSB"/>
    <property type="match status" value="1"/>
</dbReference>
<dbReference type="PROSITE" id="PS50935">
    <property type="entry name" value="SSB"/>
    <property type="match status" value="1"/>
</dbReference>
<reference evidence="3" key="1">
    <citation type="journal article" date="2021" name="Proc. Natl. Acad. Sci. U.S.A.">
        <title>A Catalog of Tens of Thousands of Viruses from Human Metagenomes Reveals Hidden Associations with Chronic Diseases.</title>
        <authorList>
            <person name="Tisza M.J."/>
            <person name="Buck C.B."/>
        </authorList>
    </citation>
    <scope>NUCLEOTIDE SEQUENCE</scope>
    <source>
        <strain evidence="3">Ct3R43</strain>
    </source>
</reference>
<protein>
    <recommendedName>
        <fullName evidence="2">Single-stranded DNA-binding protein</fullName>
    </recommendedName>
</protein>